<proteinExistence type="predicted"/>
<evidence type="ECO:0000259" key="3">
    <source>
        <dbReference type="Pfam" id="PF08543"/>
    </source>
</evidence>
<comment type="pathway">
    <text evidence="1">Cofactor biosynthesis; thiamine diphosphate biosynthesis.</text>
</comment>
<organism evidence="4 5">
    <name type="scientific">Chromohalobacter israelensis (strain ATCC BAA-138 / DSM 3043 / CIP 106854 / NCIMB 13768 / 1H11)</name>
    <name type="common">Chromohalobacter salexigens</name>
    <dbReference type="NCBI Taxonomy" id="290398"/>
    <lineage>
        <taxon>Bacteria</taxon>
        <taxon>Pseudomonadati</taxon>
        <taxon>Pseudomonadota</taxon>
        <taxon>Gammaproteobacteria</taxon>
        <taxon>Oceanospirillales</taxon>
        <taxon>Halomonadaceae</taxon>
        <taxon>Chromohalobacter</taxon>
    </lineage>
</organism>
<name>Q1QSB2_CHRI1</name>
<dbReference type="RefSeq" id="WP_011508592.1">
    <property type="nucleotide sequence ID" value="NC_007963.1"/>
</dbReference>
<dbReference type="Gene3D" id="3.40.1190.20">
    <property type="match status" value="1"/>
</dbReference>
<dbReference type="KEGG" id="csa:Csal_3302"/>
<dbReference type="Proteomes" id="UP000000239">
    <property type="component" value="Chromosome"/>
</dbReference>
<dbReference type="InterPro" id="IPR013749">
    <property type="entry name" value="PM/HMP-P_kinase-1"/>
</dbReference>
<dbReference type="SUPFAM" id="SSF53613">
    <property type="entry name" value="Ribokinase-like"/>
    <property type="match status" value="1"/>
</dbReference>
<reference evidence="4 5" key="1">
    <citation type="journal article" date="2011" name="Stand. Genomic Sci.">
        <title>Complete genome sequence of the halophilic and highly halotolerant Chromohalobacter salexigens type strain (1H11(T)).</title>
        <authorList>
            <person name="Copeland A."/>
            <person name="O'Connor K."/>
            <person name="Lucas S."/>
            <person name="Lapidus A."/>
            <person name="Berry K.W."/>
            <person name="Detter J.C."/>
            <person name="Del Rio T.G."/>
            <person name="Hammon N."/>
            <person name="Dalin E."/>
            <person name="Tice H."/>
            <person name="Pitluck S."/>
            <person name="Bruce D."/>
            <person name="Goodwin L."/>
            <person name="Han C."/>
            <person name="Tapia R."/>
            <person name="Saunders E."/>
            <person name="Schmutz J."/>
            <person name="Brettin T."/>
            <person name="Larimer F."/>
            <person name="Land M."/>
            <person name="Hauser L."/>
            <person name="Vargas C."/>
            <person name="Nieto J.J."/>
            <person name="Kyrpides N.C."/>
            <person name="Ivanova N."/>
            <person name="Goker M."/>
            <person name="Klenk H.P."/>
            <person name="Csonka L.N."/>
            <person name="Woyke T."/>
        </authorList>
    </citation>
    <scope>NUCLEOTIDE SEQUENCE [LARGE SCALE GENOMIC DNA]</scope>
    <source>
        <strain evidence="5">ATCC BAA-138 / DSM 3043 / CIP 106854 / NCIMB 13768 / 1H11</strain>
    </source>
</reference>
<dbReference type="PANTHER" id="PTHR20858">
    <property type="entry name" value="PHOSPHOMETHYLPYRIMIDINE KINASE"/>
    <property type="match status" value="1"/>
</dbReference>
<evidence type="ECO:0000256" key="2">
    <source>
        <dbReference type="ARBA" id="ARBA00012135"/>
    </source>
</evidence>
<dbReference type="GO" id="GO:0005829">
    <property type="term" value="C:cytosol"/>
    <property type="evidence" value="ECO:0007669"/>
    <property type="project" value="TreeGrafter"/>
</dbReference>
<dbReference type="GO" id="GO:0009229">
    <property type="term" value="P:thiamine diphosphate biosynthetic process"/>
    <property type="evidence" value="ECO:0007669"/>
    <property type="project" value="UniProtKB-UniPathway"/>
</dbReference>
<dbReference type="GO" id="GO:0008902">
    <property type="term" value="F:hydroxymethylpyrimidine kinase activity"/>
    <property type="evidence" value="ECO:0007669"/>
    <property type="project" value="UniProtKB-EC"/>
</dbReference>
<keyword evidence="4" id="KW-0808">Transferase</keyword>
<evidence type="ECO:0000313" key="5">
    <source>
        <dbReference type="Proteomes" id="UP000000239"/>
    </source>
</evidence>
<dbReference type="STRING" id="290398.Csal_3302"/>
<dbReference type="HOGENOM" id="CLU_020520_0_2_6"/>
<dbReference type="PANTHER" id="PTHR20858:SF17">
    <property type="entry name" value="HYDROXYMETHYLPYRIMIDINE_PHOSPHOMETHYLPYRIMIDINE KINASE THI20-RELATED"/>
    <property type="match status" value="1"/>
</dbReference>
<dbReference type="GO" id="GO:0008972">
    <property type="term" value="F:phosphomethylpyrimidine kinase activity"/>
    <property type="evidence" value="ECO:0007669"/>
    <property type="project" value="InterPro"/>
</dbReference>
<dbReference type="InterPro" id="IPR004399">
    <property type="entry name" value="HMP/HMP-P_kinase_dom"/>
</dbReference>
<dbReference type="OrthoDB" id="9810880at2"/>
<keyword evidence="4" id="KW-0418">Kinase</keyword>
<dbReference type="EC" id="2.7.1.49" evidence="2"/>
<dbReference type="AlphaFoldDB" id="Q1QSB2"/>
<feature type="domain" description="Pyridoxamine kinase/Phosphomethylpyrimidine kinase" evidence="3">
    <location>
        <begin position="16"/>
        <end position="259"/>
    </location>
</feature>
<evidence type="ECO:0000256" key="1">
    <source>
        <dbReference type="ARBA" id="ARBA00004948"/>
    </source>
</evidence>
<dbReference type="UniPathway" id="UPA00060">
    <property type="reaction ID" value="UER00138"/>
</dbReference>
<dbReference type="eggNOG" id="COG0351">
    <property type="taxonomic scope" value="Bacteria"/>
</dbReference>
<dbReference type="GO" id="GO:0009228">
    <property type="term" value="P:thiamine biosynthetic process"/>
    <property type="evidence" value="ECO:0007669"/>
    <property type="project" value="InterPro"/>
</dbReference>
<evidence type="ECO:0000313" key="4">
    <source>
        <dbReference type="EMBL" id="ABE60646.1"/>
    </source>
</evidence>
<dbReference type="InterPro" id="IPR029056">
    <property type="entry name" value="Ribokinase-like"/>
</dbReference>
<dbReference type="Pfam" id="PF08543">
    <property type="entry name" value="Phos_pyr_kin"/>
    <property type="match status" value="1"/>
</dbReference>
<accession>Q1QSB2</accession>
<keyword evidence="5" id="KW-1185">Reference proteome</keyword>
<sequence length="276" mass="29401">MAVPTLPAVLVLAGHDPTGGAGLTADAEAIRACGGWPLTVPTALTVQTTRDVRRVMPCSRESIESACEALFADIEISAIKVGLVADRASLEAVIAVARAHPNLPLVVDPVLRAGGGAAMAPDDCVPLLREQLLPLVDMLTPNRQELMRLSTATGGEVDRVVELMSLGAQAILVTGADAWEEDPDARRRDEVVHTLHTPDNSRQWRWPRLAGEYHGSGCTLAASLAARLACGESLIEACGQAQRVAWDSLVHAQRPGRGQALPDRLWRLPPFESEAT</sequence>
<gene>
    <name evidence="4" type="ordered locus">Csal_3302</name>
</gene>
<dbReference type="EMBL" id="CP000285">
    <property type="protein sequence ID" value="ABE60646.1"/>
    <property type="molecule type" value="Genomic_DNA"/>
</dbReference>
<dbReference type="GeneID" id="95335993"/>
<dbReference type="CDD" id="cd01169">
    <property type="entry name" value="HMPP_kinase"/>
    <property type="match status" value="1"/>
</dbReference>
<protein>
    <recommendedName>
        <fullName evidence="2">hydroxymethylpyrimidine kinase</fullName>
        <ecNumber evidence="2">2.7.1.49</ecNumber>
    </recommendedName>
</protein>